<comment type="similarity">
    <text evidence="2">Belongs to the invasin protein D family.</text>
</comment>
<comment type="subcellular location">
    <subcellularLocation>
        <location evidence="1">Secreted</location>
    </subcellularLocation>
</comment>
<dbReference type="Pfam" id="PF06511">
    <property type="entry name" value="T3SS_TC"/>
    <property type="match status" value="1"/>
</dbReference>
<evidence type="ECO:0000256" key="3">
    <source>
        <dbReference type="ARBA" id="ARBA00022525"/>
    </source>
</evidence>
<evidence type="ECO:0000256" key="5">
    <source>
        <dbReference type="ARBA" id="ARBA00023054"/>
    </source>
</evidence>
<protein>
    <submittedName>
        <fullName evidence="6">IpaD/SipD/SspD family type III secretion system needle tip protein</fullName>
    </submittedName>
</protein>
<dbReference type="InterPro" id="IPR009483">
    <property type="entry name" value="IpaD/BipD/SipD"/>
</dbReference>
<dbReference type="SUPFAM" id="SSF140693">
    <property type="entry name" value="IpaD-like"/>
    <property type="match status" value="1"/>
</dbReference>
<dbReference type="InterPro" id="IPR036708">
    <property type="entry name" value="BipD-like_sf"/>
</dbReference>
<keyword evidence="7" id="KW-1185">Reference proteome</keyword>
<evidence type="ECO:0000256" key="4">
    <source>
        <dbReference type="ARBA" id="ARBA00023026"/>
    </source>
</evidence>
<evidence type="ECO:0000256" key="2">
    <source>
        <dbReference type="ARBA" id="ARBA00007741"/>
    </source>
</evidence>
<dbReference type="EMBL" id="JADEVO010000053">
    <property type="protein sequence ID" value="MBN3968443.1"/>
    <property type="molecule type" value="Genomic_DNA"/>
</dbReference>
<proteinExistence type="inferred from homology"/>
<organism evidence="6 7">
    <name type="scientific">Pseudomonas gregormendelii</name>
    <dbReference type="NCBI Taxonomy" id="1628277"/>
    <lineage>
        <taxon>Bacteria</taxon>
        <taxon>Pseudomonadati</taxon>
        <taxon>Pseudomonadota</taxon>
        <taxon>Gammaproteobacteria</taxon>
        <taxon>Pseudomonadales</taxon>
        <taxon>Pseudomonadaceae</taxon>
        <taxon>Pseudomonas</taxon>
    </lineage>
</organism>
<dbReference type="Proteomes" id="UP000772591">
    <property type="component" value="Unassembled WGS sequence"/>
</dbReference>
<accession>A0ABS3AMP4</accession>
<keyword evidence="3" id="KW-0964">Secreted</keyword>
<sequence>MLETVQAAKPQGNLVDASLRELAELGLDGSLDERRVADTLSQLRHLPDTPAELQQTLSSPKGSEDFFEQLKEMIGFIRGDYLAIYEALLEKYSNFYAEFNREIMANMGDWTGGRDDGKKVWLSSKLRTALDKLLNKYGSHPAGTVYPLPDVKGDYPKTTKDDALKWARAMGLKDSAVVAVPGGGFRVQMDLSALTAMRDAAPVKAATWDSAVFQAWQTGFNSLEGDLKNQLQVFSTKYGNANSYYENFNKILSSQLSQLAETLRAMAGAF</sequence>
<keyword evidence="5" id="KW-0175">Coiled coil</keyword>
<evidence type="ECO:0000313" key="7">
    <source>
        <dbReference type="Proteomes" id="UP000772591"/>
    </source>
</evidence>
<comment type="caution">
    <text evidence="6">The sequence shown here is derived from an EMBL/GenBank/DDBJ whole genome shotgun (WGS) entry which is preliminary data.</text>
</comment>
<reference evidence="6 7" key="1">
    <citation type="journal article" date="2021" name="Int. J. Syst. Evol. Microbiol.">
        <title>Pseudomonas piscium sp. nov., Pseudomonas pisciculturae sp. nov., Pseudomonas mucoides sp. nov. and Pseudomonas neuropathica sp. nov. isolated from rainbow trout.</title>
        <authorList>
            <person name="Duman M."/>
            <person name="Mulet M."/>
            <person name="Altun S."/>
            <person name="Saticioglu I.B."/>
            <person name="Gomila M."/>
            <person name="Lalucat J."/>
            <person name="Garcia-Valdes E."/>
        </authorList>
    </citation>
    <scope>NUCLEOTIDE SEQUENCE [LARGE SCALE GENOMIC DNA]</scope>
    <source>
        <strain evidence="6 7">LMG 28632</strain>
    </source>
</reference>
<evidence type="ECO:0000313" key="6">
    <source>
        <dbReference type="EMBL" id="MBN3968443.1"/>
    </source>
</evidence>
<keyword evidence="4" id="KW-0843">Virulence</keyword>
<evidence type="ECO:0000256" key="1">
    <source>
        <dbReference type="ARBA" id="ARBA00004613"/>
    </source>
</evidence>
<gene>
    <name evidence="6" type="ORF">IMW75_24620</name>
</gene>
<name>A0ABS3AMP4_9PSED</name>
<dbReference type="Gene3D" id="1.20.1710.10">
    <property type="entry name" value="IpaD-like"/>
    <property type="match status" value="1"/>
</dbReference>